<keyword evidence="3" id="KW-1185">Reference proteome</keyword>
<evidence type="ECO:0000313" key="2">
    <source>
        <dbReference type="EMBL" id="CDJ59271.1"/>
    </source>
</evidence>
<gene>
    <name evidence="2" type="ORF">EMWEY_00056570</name>
</gene>
<dbReference type="EMBL" id="HG720240">
    <property type="protein sequence ID" value="CDJ59271.1"/>
    <property type="molecule type" value="Genomic_DNA"/>
</dbReference>
<proteinExistence type="predicted"/>
<dbReference type="Proteomes" id="UP000030763">
    <property type="component" value="Unassembled WGS sequence"/>
</dbReference>
<reference evidence="2" key="1">
    <citation type="submission" date="2013-10" db="EMBL/GenBank/DDBJ databases">
        <title>Genomic analysis of the causative agents of coccidiosis in chickens.</title>
        <authorList>
            <person name="Reid A.J."/>
            <person name="Blake D."/>
            <person name="Billington K."/>
            <person name="Browne H."/>
            <person name="Dunn M."/>
            <person name="Hung S."/>
            <person name="Kawahara F."/>
            <person name="Miranda-Saavedra D."/>
            <person name="Mourier T."/>
            <person name="Nagra H."/>
            <person name="Otto T.D."/>
            <person name="Rawlings N."/>
            <person name="Sanchez A."/>
            <person name="Sanders M."/>
            <person name="Subramaniam C."/>
            <person name="Tay Y."/>
            <person name="Dear P."/>
            <person name="Doerig C."/>
            <person name="Gruber A."/>
            <person name="Parkinson J."/>
            <person name="Shirley M."/>
            <person name="Wan K.L."/>
            <person name="Berriman M."/>
            <person name="Tomley F."/>
            <person name="Pain A."/>
        </authorList>
    </citation>
    <scope>NUCLEOTIDE SEQUENCE [LARGE SCALE GENOMIC DNA]</scope>
    <source>
        <strain evidence="2">Weybridge</strain>
    </source>
</reference>
<protein>
    <submittedName>
        <fullName evidence="2">Uncharacterized protein</fullName>
    </submittedName>
</protein>
<name>U6M5G9_EIMMA</name>
<dbReference type="RefSeq" id="XP_013335919.1">
    <property type="nucleotide sequence ID" value="XM_013480465.1"/>
</dbReference>
<sequence length="74" mass="7899">TGEYLRKFMLYVPFPCVNVLSFVVNSLNSANGTFAIIHFIPPLPPPLPPPSPIPIPIPSSSSLPPPPPDPIDGL</sequence>
<accession>U6M5G9</accession>
<feature type="region of interest" description="Disordered" evidence="1">
    <location>
        <begin position="51"/>
        <end position="74"/>
    </location>
</feature>
<dbReference type="VEuPathDB" id="ToxoDB:EMWEY_00056570"/>
<evidence type="ECO:0000256" key="1">
    <source>
        <dbReference type="SAM" id="MobiDB-lite"/>
    </source>
</evidence>
<feature type="non-terminal residue" evidence="2">
    <location>
        <position position="1"/>
    </location>
</feature>
<reference evidence="2" key="2">
    <citation type="submission" date="2013-10" db="EMBL/GenBank/DDBJ databases">
        <authorList>
            <person name="Aslett M."/>
        </authorList>
    </citation>
    <scope>NUCLEOTIDE SEQUENCE [LARGE SCALE GENOMIC DNA]</scope>
    <source>
        <strain evidence="2">Weybridge</strain>
    </source>
</reference>
<dbReference type="GeneID" id="25339643"/>
<evidence type="ECO:0000313" key="3">
    <source>
        <dbReference type="Proteomes" id="UP000030763"/>
    </source>
</evidence>
<dbReference type="AlphaFoldDB" id="U6M5G9"/>
<organism evidence="2 3">
    <name type="scientific">Eimeria maxima</name>
    <name type="common">Coccidian parasite</name>
    <dbReference type="NCBI Taxonomy" id="5804"/>
    <lineage>
        <taxon>Eukaryota</taxon>
        <taxon>Sar</taxon>
        <taxon>Alveolata</taxon>
        <taxon>Apicomplexa</taxon>
        <taxon>Conoidasida</taxon>
        <taxon>Coccidia</taxon>
        <taxon>Eucoccidiorida</taxon>
        <taxon>Eimeriorina</taxon>
        <taxon>Eimeriidae</taxon>
        <taxon>Eimeria</taxon>
    </lineage>
</organism>